<dbReference type="RefSeq" id="WP_139210535.1">
    <property type="nucleotide sequence ID" value="NZ_CP076607.1"/>
</dbReference>
<reference evidence="1 2" key="1">
    <citation type="submission" date="2021-06" db="EMBL/GenBank/DDBJ databases">
        <title>Whole genome sequence of Paenibacillus sophorae DSM23020 for comparative genomics.</title>
        <authorList>
            <person name="Kim M.-J."/>
            <person name="Lee G."/>
            <person name="Shin J.-H."/>
        </authorList>
    </citation>
    <scope>NUCLEOTIDE SEQUENCE [LARGE SCALE GENOMIC DNA]</scope>
    <source>
        <strain evidence="1 2">DSM 23020</strain>
    </source>
</reference>
<sequence length="64" mass="7501">MYKIQILSKGGELIMCHCKCCDESEEENSFWGDVCFYMEENKCDKETAMKAVEPFYIKHGDVHK</sequence>
<protein>
    <submittedName>
        <fullName evidence="1">Uncharacterized protein</fullName>
    </submittedName>
</protein>
<gene>
    <name evidence="1" type="ORF">KP014_19995</name>
</gene>
<proteinExistence type="predicted"/>
<organism evidence="1 2">
    <name type="scientific">Paenibacillus sophorae</name>
    <dbReference type="NCBI Taxonomy" id="1333845"/>
    <lineage>
        <taxon>Bacteria</taxon>
        <taxon>Bacillati</taxon>
        <taxon>Bacillota</taxon>
        <taxon>Bacilli</taxon>
        <taxon>Bacillales</taxon>
        <taxon>Paenibacillaceae</taxon>
        <taxon>Paenibacillus</taxon>
    </lineage>
</organism>
<accession>A0ABX8H8Z4</accession>
<evidence type="ECO:0000313" key="2">
    <source>
        <dbReference type="Proteomes" id="UP000683429"/>
    </source>
</evidence>
<keyword evidence="2" id="KW-1185">Reference proteome</keyword>
<evidence type="ECO:0000313" key="1">
    <source>
        <dbReference type="EMBL" id="QWU14196.1"/>
    </source>
</evidence>
<dbReference type="Proteomes" id="UP000683429">
    <property type="component" value="Chromosome"/>
</dbReference>
<name>A0ABX8H8Z4_9BACL</name>
<dbReference type="EMBL" id="CP076607">
    <property type="protein sequence ID" value="QWU14196.1"/>
    <property type="molecule type" value="Genomic_DNA"/>
</dbReference>